<sequence length="335" mass="39241">MEGYSLNQWLLFFFIYCFIGWIWESCYVSVENKKWVNRGFLRGPMLPIYGFGAIIILVATIPVKENLILVFIFGMIAATILEYFTGVIMEKIFHVRYWDYSDEAFNFQGHICLLCSLAWGAFSILMIKVIHPPIEYIVFMVPDIIIEIMALFILVLFTIDTVQSVNDAMDLKDTLARLTEGNETVKHIKKRLEVMAAFINEDVKEIEEKFMDKISVNQGKNEIRKLSRKQIFERNLERSNKRKTEILEFMSENINKYMGKLENVADKPTQQYEKFKAELLDCLAKIKKQEKHVSKMESKAYIHSINILRRNPGAKAKKYEEAMKEVKDLEKRPDI</sequence>
<keyword evidence="3" id="KW-1185">Reference proteome</keyword>
<dbReference type="PATRIC" id="fig|1216932.3.peg.3106"/>
<dbReference type="InterPro" id="IPR010540">
    <property type="entry name" value="CmpB_TMEM229"/>
</dbReference>
<accession>W6SK99</accession>
<dbReference type="STRING" id="1216932.CM240_3138"/>
<feature type="transmembrane region" description="Helical" evidence="1">
    <location>
        <begin position="136"/>
        <end position="159"/>
    </location>
</feature>
<keyword evidence="1" id="KW-0472">Membrane</keyword>
<feature type="transmembrane region" description="Helical" evidence="1">
    <location>
        <begin position="67"/>
        <end position="89"/>
    </location>
</feature>
<keyword evidence="1" id="KW-0812">Transmembrane</keyword>
<feature type="transmembrane region" description="Helical" evidence="1">
    <location>
        <begin position="6"/>
        <end position="23"/>
    </location>
</feature>
<dbReference type="KEGG" id="clt:CM240_3138"/>
<dbReference type="Pfam" id="PF06541">
    <property type="entry name" value="ABC_trans_CmpB"/>
    <property type="match status" value="1"/>
</dbReference>
<organism evidence="2 3">
    <name type="scientific">Clostridium bornimense</name>
    <dbReference type="NCBI Taxonomy" id="1216932"/>
    <lineage>
        <taxon>Bacteria</taxon>
        <taxon>Bacillati</taxon>
        <taxon>Bacillota</taxon>
        <taxon>Clostridia</taxon>
        <taxon>Eubacteriales</taxon>
        <taxon>Clostridiaceae</taxon>
        <taxon>Clostridium</taxon>
    </lineage>
</organism>
<reference evidence="2 3" key="1">
    <citation type="submission" date="2013-11" db="EMBL/GenBank/DDBJ databases">
        <title>Complete genome sequence of Clostridum sp. M2/40.</title>
        <authorList>
            <person name="Wibberg D."/>
            <person name="Puehler A."/>
            <person name="Schlueter A."/>
        </authorList>
    </citation>
    <scope>NUCLEOTIDE SEQUENCE [LARGE SCALE GENOMIC DNA]</scope>
    <source>
        <strain evidence="3">M2/40</strain>
    </source>
</reference>
<evidence type="ECO:0000313" key="3">
    <source>
        <dbReference type="Proteomes" id="UP000019426"/>
    </source>
</evidence>
<dbReference type="OrthoDB" id="9789229at2"/>
<dbReference type="eggNOG" id="COG4905">
    <property type="taxonomic scope" value="Bacteria"/>
</dbReference>
<dbReference type="EMBL" id="HG917869">
    <property type="protein sequence ID" value="CDM70255.1"/>
    <property type="molecule type" value="Genomic_DNA"/>
</dbReference>
<dbReference type="HOGENOM" id="CLU_055257_0_0_9"/>
<keyword evidence="1" id="KW-1133">Transmembrane helix</keyword>
<feature type="transmembrane region" description="Helical" evidence="1">
    <location>
        <begin position="110"/>
        <end position="130"/>
    </location>
</feature>
<evidence type="ECO:0008006" key="4">
    <source>
        <dbReference type="Google" id="ProtNLM"/>
    </source>
</evidence>
<feature type="transmembrane region" description="Helical" evidence="1">
    <location>
        <begin position="44"/>
        <end position="61"/>
    </location>
</feature>
<dbReference type="RefSeq" id="WP_044040394.1">
    <property type="nucleotide sequence ID" value="NZ_HG917869.1"/>
</dbReference>
<gene>
    <name evidence="2" type="ORF">CM240_3138</name>
</gene>
<evidence type="ECO:0000256" key="1">
    <source>
        <dbReference type="SAM" id="Phobius"/>
    </source>
</evidence>
<proteinExistence type="predicted"/>
<evidence type="ECO:0000313" key="2">
    <source>
        <dbReference type="EMBL" id="CDM70255.1"/>
    </source>
</evidence>
<protein>
    <recommendedName>
        <fullName evidence="4">ABC transporter permease</fullName>
    </recommendedName>
</protein>
<dbReference type="Proteomes" id="UP000019426">
    <property type="component" value="Chromosome M2/40_rep2"/>
</dbReference>
<name>W6SK99_9CLOT</name>
<dbReference type="AlphaFoldDB" id="W6SK99"/>